<dbReference type="InterPro" id="IPR029058">
    <property type="entry name" value="AB_hydrolase_fold"/>
</dbReference>
<keyword evidence="1" id="KW-0378">Hydrolase</keyword>
<dbReference type="Gene3D" id="2.120.10.30">
    <property type="entry name" value="TolB, C-terminal domain"/>
    <property type="match status" value="1"/>
</dbReference>
<dbReference type="Proteomes" id="UP000282106">
    <property type="component" value="Unassembled WGS sequence"/>
</dbReference>
<protein>
    <submittedName>
        <fullName evidence="3">S9 family peptidase</fullName>
    </submittedName>
</protein>
<dbReference type="InterPro" id="IPR011042">
    <property type="entry name" value="6-blade_b-propeller_TolB-like"/>
</dbReference>
<dbReference type="EMBL" id="RJVO01000006">
    <property type="protein sequence ID" value="ROH88720.1"/>
    <property type="molecule type" value="Genomic_DNA"/>
</dbReference>
<dbReference type="GO" id="GO:0004252">
    <property type="term" value="F:serine-type endopeptidase activity"/>
    <property type="evidence" value="ECO:0007669"/>
    <property type="project" value="InterPro"/>
</dbReference>
<organism evidence="3 4">
    <name type="scientific">Stagnimonas aquatica</name>
    <dbReference type="NCBI Taxonomy" id="2689987"/>
    <lineage>
        <taxon>Bacteria</taxon>
        <taxon>Pseudomonadati</taxon>
        <taxon>Pseudomonadota</taxon>
        <taxon>Gammaproteobacteria</taxon>
        <taxon>Nevskiales</taxon>
        <taxon>Nevskiaceae</taxon>
        <taxon>Stagnimonas</taxon>
    </lineage>
</organism>
<proteinExistence type="predicted"/>
<feature type="domain" description="Peptidase S9 prolyl oligopeptidase catalytic" evidence="2">
    <location>
        <begin position="417"/>
        <end position="626"/>
    </location>
</feature>
<dbReference type="RefSeq" id="WP_123212342.1">
    <property type="nucleotide sequence ID" value="NZ_RJVO01000006.1"/>
</dbReference>
<dbReference type="GO" id="GO:0006508">
    <property type="term" value="P:proteolysis"/>
    <property type="evidence" value="ECO:0007669"/>
    <property type="project" value="InterPro"/>
</dbReference>
<reference evidence="3 4" key="1">
    <citation type="submission" date="2018-10" db="EMBL/GenBank/DDBJ databases">
        <authorList>
            <person name="Chen W.-M."/>
        </authorList>
    </citation>
    <scope>NUCLEOTIDE SEQUENCE [LARGE SCALE GENOMIC DNA]</scope>
    <source>
        <strain evidence="3 4">THS-13</strain>
    </source>
</reference>
<dbReference type="Gene3D" id="3.40.50.1820">
    <property type="entry name" value="alpha/beta hydrolase"/>
    <property type="match status" value="1"/>
</dbReference>
<evidence type="ECO:0000259" key="2">
    <source>
        <dbReference type="Pfam" id="PF00326"/>
    </source>
</evidence>
<dbReference type="Pfam" id="PF00326">
    <property type="entry name" value="Peptidase_S9"/>
    <property type="match status" value="1"/>
</dbReference>
<dbReference type="SUPFAM" id="SSF82171">
    <property type="entry name" value="DPP6 N-terminal domain-like"/>
    <property type="match status" value="1"/>
</dbReference>
<gene>
    <name evidence="3" type="ORF">ED208_12955</name>
</gene>
<evidence type="ECO:0000313" key="3">
    <source>
        <dbReference type="EMBL" id="ROH88720.1"/>
    </source>
</evidence>
<name>A0A3N0V7E7_9GAMM</name>
<sequence>MPSPPPNCGPTANPALDSGLIPRALLLGNPERGAPQLSPDGQQLSFLAPLDGVLNLWLAPVEAPEAARPLTQDRGAGIRQHGWLHDGSRLWYLQDEGGNENFHLYSLALDGSPPLDLTPQAGVQARLIGMSRRHPREALVGLNQRDRRWHDVYRLDLHSGAAQLVLENPGYAQFLADEALELRLAFRNSADGGRELMVAEDGAWRPLFSIGKDEVMSTLPLAIGKDPWRAYGLDSRGRDTAAVVEFDLRTGASRLLGEHPKTDVLALSLNPLSLEPEAYLCDYLRPEWRAIGGSLAADRQHLAALGLEQASLSSRSADDRRWVLSLSHDRLPGHYYLYERDQGRARRLYSARPELDALPLARSHSHVIRARDGLELVSYLSLPPALDQDGRPPQPLPLLLLVHGGPWSRDSGGYKPEHQFWANRGYAVLSVNFRGSTGFGKAHTSAGDLEWGRRMHEDLLDAVDWAVREGIALRERVGILGGSYGGYATLAALTYTPQVFACGIDLVGPSNLETLLASFPPYWAPLLDTFRLRVGDPRTEEGRALLRERSPLHRCQDIVRPLLIVQGANDVRVTRAESDQMVAAMQAAGVPVSYALYPDEGHGLARAVNRLSFMALAEAFLARFLGGACEPYGEALRQGSLRLEAGVEHLPGAAEALAGAGG</sequence>
<dbReference type="InterPro" id="IPR001375">
    <property type="entry name" value="Peptidase_S9_cat"/>
</dbReference>
<keyword evidence="4" id="KW-1185">Reference proteome</keyword>
<evidence type="ECO:0000313" key="4">
    <source>
        <dbReference type="Proteomes" id="UP000282106"/>
    </source>
</evidence>
<dbReference type="SUPFAM" id="SSF53474">
    <property type="entry name" value="alpha/beta-Hydrolases"/>
    <property type="match status" value="1"/>
</dbReference>
<dbReference type="PRINTS" id="PR00862">
    <property type="entry name" value="PROLIGOPTASE"/>
</dbReference>
<accession>A0A3N0V7E7</accession>
<evidence type="ECO:0000256" key="1">
    <source>
        <dbReference type="ARBA" id="ARBA00022801"/>
    </source>
</evidence>
<dbReference type="PANTHER" id="PTHR42776">
    <property type="entry name" value="SERINE PEPTIDASE S9 FAMILY MEMBER"/>
    <property type="match status" value="1"/>
</dbReference>
<dbReference type="AlphaFoldDB" id="A0A3N0V7E7"/>
<dbReference type="PANTHER" id="PTHR42776:SF27">
    <property type="entry name" value="DIPEPTIDYL PEPTIDASE FAMILY MEMBER 6"/>
    <property type="match status" value="1"/>
</dbReference>
<dbReference type="InParanoid" id="A0A3N0V7E7"/>
<dbReference type="InterPro" id="IPR002470">
    <property type="entry name" value="Peptidase_S9A"/>
</dbReference>
<comment type="caution">
    <text evidence="3">The sequence shown here is derived from an EMBL/GenBank/DDBJ whole genome shotgun (WGS) entry which is preliminary data.</text>
</comment>